<proteinExistence type="predicted"/>
<comment type="caution">
    <text evidence="1">The sequence shown here is derived from an EMBL/GenBank/DDBJ whole genome shotgun (WGS) entry which is preliminary data.</text>
</comment>
<dbReference type="AlphaFoldDB" id="A0A9D1YW54"/>
<accession>A0A9D1YW54</accession>
<evidence type="ECO:0000313" key="2">
    <source>
        <dbReference type="Proteomes" id="UP000824005"/>
    </source>
</evidence>
<sequence length="79" mass="8564">FLEAALPMLREHRRTTLPVVVLNSDGSVAADKLRRSLASAAREWRIPVVTDFAGAIRILSTLNDHEARVIQAGAASNTV</sequence>
<reference evidence="1" key="2">
    <citation type="submission" date="2021-04" db="EMBL/GenBank/DDBJ databases">
        <authorList>
            <person name="Gilroy R."/>
        </authorList>
    </citation>
    <scope>NUCLEOTIDE SEQUENCE</scope>
    <source>
        <strain evidence="1">ChiGjej1B1-98</strain>
    </source>
</reference>
<dbReference type="EMBL" id="DXDC01000217">
    <property type="protein sequence ID" value="HIY66090.1"/>
    <property type="molecule type" value="Genomic_DNA"/>
</dbReference>
<evidence type="ECO:0000313" key="1">
    <source>
        <dbReference type="EMBL" id="HIY66090.1"/>
    </source>
</evidence>
<reference evidence="1" key="1">
    <citation type="journal article" date="2021" name="PeerJ">
        <title>Extensive microbial diversity within the chicken gut microbiome revealed by metagenomics and culture.</title>
        <authorList>
            <person name="Gilroy R."/>
            <person name="Ravi A."/>
            <person name="Getino M."/>
            <person name="Pursley I."/>
            <person name="Horton D.L."/>
            <person name="Alikhan N.F."/>
            <person name="Baker D."/>
            <person name="Gharbi K."/>
            <person name="Hall N."/>
            <person name="Watson M."/>
            <person name="Adriaenssens E.M."/>
            <person name="Foster-Nyarko E."/>
            <person name="Jarju S."/>
            <person name="Secka A."/>
            <person name="Antonio M."/>
            <person name="Oren A."/>
            <person name="Chaudhuri R.R."/>
            <person name="La Ragione R."/>
            <person name="Hildebrand F."/>
            <person name="Pallen M.J."/>
        </authorList>
    </citation>
    <scope>NUCLEOTIDE SEQUENCE</scope>
    <source>
        <strain evidence="1">ChiGjej1B1-98</strain>
    </source>
</reference>
<feature type="non-terminal residue" evidence="1">
    <location>
        <position position="1"/>
    </location>
</feature>
<name>A0A9D1YW54_9MICO</name>
<protein>
    <submittedName>
        <fullName evidence="1">Uncharacterized protein</fullName>
    </submittedName>
</protein>
<gene>
    <name evidence="1" type="ORF">H9830_07420</name>
</gene>
<organism evidence="1 2">
    <name type="scientific">Candidatus Agrococcus pullicola</name>
    <dbReference type="NCBI Taxonomy" id="2838429"/>
    <lineage>
        <taxon>Bacteria</taxon>
        <taxon>Bacillati</taxon>
        <taxon>Actinomycetota</taxon>
        <taxon>Actinomycetes</taxon>
        <taxon>Micrococcales</taxon>
        <taxon>Microbacteriaceae</taxon>
        <taxon>Agrococcus</taxon>
    </lineage>
</organism>
<dbReference type="Proteomes" id="UP000824005">
    <property type="component" value="Unassembled WGS sequence"/>
</dbReference>